<feature type="transmembrane region" description="Helical" evidence="7">
    <location>
        <begin position="166"/>
        <end position="186"/>
    </location>
</feature>
<dbReference type="GO" id="GO:0022857">
    <property type="term" value="F:transmembrane transporter activity"/>
    <property type="evidence" value="ECO:0007669"/>
    <property type="project" value="InterPro"/>
</dbReference>
<comment type="subcellular location">
    <subcellularLocation>
        <location evidence="1">Cell membrane</location>
        <topology evidence="1">Multi-pass membrane protein</topology>
    </subcellularLocation>
</comment>
<evidence type="ECO:0000256" key="6">
    <source>
        <dbReference type="ARBA" id="ARBA00023136"/>
    </source>
</evidence>
<keyword evidence="2" id="KW-0813">Transport</keyword>
<feature type="domain" description="Major facilitator superfamily (MFS) profile" evidence="8">
    <location>
        <begin position="31"/>
        <end position="435"/>
    </location>
</feature>
<proteinExistence type="predicted"/>
<dbReference type="Pfam" id="PF07690">
    <property type="entry name" value="MFS_1"/>
    <property type="match status" value="1"/>
</dbReference>
<evidence type="ECO:0000256" key="5">
    <source>
        <dbReference type="ARBA" id="ARBA00022989"/>
    </source>
</evidence>
<evidence type="ECO:0000256" key="2">
    <source>
        <dbReference type="ARBA" id="ARBA00022448"/>
    </source>
</evidence>
<dbReference type="GO" id="GO:0005886">
    <property type="term" value="C:plasma membrane"/>
    <property type="evidence" value="ECO:0007669"/>
    <property type="project" value="UniProtKB-SubCell"/>
</dbReference>
<evidence type="ECO:0000313" key="10">
    <source>
        <dbReference type="Proteomes" id="UP000449710"/>
    </source>
</evidence>
<keyword evidence="6 7" id="KW-0472">Membrane</keyword>
<feature type="transmembrane region" description="Helical" evidence="7">
    <location>
        <begin position="64"/>
        <end position="85"/>
    </location>
</feature>
<keyword evidence="10" id="KW-1185">Reference proteome</keyword>
<feature type="transmembrane region" description="Helical" evidence="7">
    <location>
        <begin position="249"/>
        <end position="269"/>
    </location>
</feature>
<keyword evidence="5 7" id="KW-1133">Transmembrane helix</keyword>
<dbReference type="PANTHER" id="PTHR43266">
    <property type="entry name" value="MACROLIDE-EFFLUX PROTEIN"/>
    <property type="match status" value="1"/>
</dbReference>
<dbReference type="Gene3D" id="1.20.1250.20">
    <property type="entry name" value="MFS general substrate transporter like domains"/>
    <property type="match status" value="1"/>
</dbReference>
<dbReference type="InterPro" id="IPR011701">
    <property type="entry name" value="MFS"/>
</dbReference>
<evidence type="ECO:0000259" key="8">
    <source>
        <dbReference type="PROSITE" id="PS50850"/>
    </source>
</evidence>
<keyword evidence="3" id="KW-1003">Cell membrane</keyword>
<comment type="caution">
    <text evidence="9">The sequence shown here is derived from an EMBL/GenBank/DDBJ whole genome shotgun (WGS) entry which is preliminary data.</text>
</comment>
<dbReference type="Proteomes" id="UP000449710">
    <property type="component" value="Unassembled WGS sequence"/>
</dbReference>
<sequence>MGTPRIHTMIKFSYTNEGVMVLEWKLMKNKNLALLVIGQFVSHFGSGMQSFALSLYILHLTGSGTMFASVLAIGMVPRLIAGPICGVFADWFDRKKIIIYLDLLSAVIIGGLYVLSRITELSIFHIYLTVISMSLISALFSPAIGTAIPSVVKKEELVGANALNRLALTLCYMLYPVVAGLIFGLYGISVLLLINAVSFVLSAISEMFIELESPNKKKTKLSYKDFTRDFSEGIKVVQRHKLIRNIMGLALAANALISPAISVGLIYVANQLLEVTDWQLGILQTALVSGSLVGSLFTGVLSKRYPLEKLLAYAVMAIGALIVVIAFIASDFYIQQFAFNTVPFITMVAVAIMITSIAIVTNIGVSSLMQREVPLEMLGRVSSLKETLSMAAVPMGQLFFGMVFDYTLASIPFILSGTMTLLIGFLFFKSISDFQVNEISTMSK</sequence>
<evidence type="ECO:0000256" key="4">
    <source>
        <dbReference type="ARBA" id="ARBA00022692"/>
    </source>
</evidence>
<dbReference type="AlphaFoldDB" id="A0AA43XKW0"/>
<evidence type="ECO:0000256" key="7">
    <source>
        <dbReference type="SAM" id="Phobius"/>
    </source>
</evidence>
<dbReference type="InterPro" id="IPR036259">
    <property type="entry name" value="MFS_trans_sf"/>
</dbReference>
<dbReference type="PROSITE" id="PS50850">
    <property type="entry name" value="MFS"/>
    <property type="match status" value="1"/>
</dbReference>
<dbReference type="EMBL" id="SUMG01000006">
    <property type="protein sequence ID" value="NBG88144.1"/>
    <property type="molecule type" value="Genomic_DNA"/>
</dbReference>
<feature type="transmembrane region" description="Helical" evidence="7">
    <location>
        <begin position="281"/>
        <end position="301"/>
    </location>
</feature>
<organism evidence="9 10">
    <name type="scientific">Isachenkonia alkalipeptolytica</name>
    <dbReference type="NCBI Taxonomy" id="2565777"/>
    <lineage>
        <taxon>Bacteria</taxon>
        <taxon>Bacillati</taxon>
        <taxon>Bacillota</taxon>
        <taxon>Clostridia</taxon>
        <taxon>Eubacteriales</taxon>
        <taxon>Clostridiaceae</taxon>
        <taxon>Isachenkonia</taxon>
    </lineage>
</organism>
<feature type="transmembrane region" description="Helical" evidence="7">
    <location>
        <begin position="342"/>
        <end position="365"/>
    </location>
</feature>
<reference evidence="9 10" key="1">
    <citation type="submission" date="2019-04" db="EMBL/GenBank/DDBJ databases">
        <title>Isachenkonia alkalipeptolytica gen. nov. sp. nov. a new anaerobic, alkiliphilic organothrophic bacterium capable to reduce synthesized ferrihydrite isolated from a soda lake.</title>
        <authorList>
            <person name="Toshchakov S.V."/>
            <person name="Zavarzina D.G."/>
            <person name="Zhilina T.N."/>
            <person name="Kostrikina N.A."/>
            <person name="Kublanov I.V."/>
        </authorList>
    </citation>
    <scope>NUCLEOTIDE SEQUENCE [LARGE SCALE GENOMIC DNA]</scope>
    <source>
        <strain evidence="9 10">Z-1701</strain>
    </source>
</reference>
<dbReference type="CDD" id="cd06173">
    <property type="entry name" value="MFS_MefA_like"/>
    <property type="match status" value="1"/>
</dbReference>
<accession>A0AA43XKW0</accession>
<feature type="transmembrane region" description="Helical" evidence="7">
    <location>
        <begin position="122"/>
        <end position="145"/>
    </location>
</feature>
<dbReference type="InterPro" id="IPR020846">
    <property type="entry name" value="MFS_dom"/>
</dbReference>
<gene>
    <name evidence="9" type="ORF">ISALK_06480</name>
</gene>
<evidence type="ECO:0000256" key="3">
    <source>
        <dbReference type="ARBA" id="ARBA00022475"/>
    </source>
</evidence>
<protein>
    <submittedName>
        <fullName evidence="9">MFS transporter</fullName>
    </submittedName>
</protein>
<keyword evidence="4 7" id="KW-0812">Transmembrane</keyword>
<evidence type="ECO:0000313" key="9">
    <source>
        <dbReference type="EMBL" id="NBG88144.1"/>
    </source>
</evidence>
<dbReference type="PANTHER" id="PTHR43266:SF9">
    <property type="entry name" value="PERMEASE, MAJOR FACILITATOR SUPERFAMILY-RELATED"/>
    <property type="match status" value="1"/>
</dbReference>
<evidence type="ECO:0000256" key="1">
    <source>
        <dbReference type="ARBA" id="ARBA00004651"/>
    </source>
</evidence>
<feature type="transmembrane region" description="Helical" evidence="7">
    <location>
        <begin position="97"/>
        <end position="116"/>
    </location>
</feature>
<dbReference type="SUPFAM" id="SSF103473">
    <property type="entry name" value="MFS general substrate transporter"/>
    <property type="match status" value="1"/>
</dbReference>
<feature type="transmembrane region" description="Helical" evidence="7">
    <location>
        <begin position="410"/>
        <end position="428"/>
    </location>
</feature>
<feature type="transmembrane region" description="Helical" evidence="7">
    <location>
        <begin position="310"/>
        <end position="330"/>
    </location>
</feature>
<name>A0AA43XKW0_9CLOT</name>
<feature type="transmembrane region" description="Helical" evidence="7">
    <location>
        <begin position="386"/>
        <end position="404"/>
    </location>
</feature>